<keyword evidence="3" id="KW-1185">Reference proteome</keyword>
<keyword evidence="1" id="KW-0472">Membrane</keyword>
<reference evidence="3" key="1">
    <citation type="journal article" date="2019" name="Int. J. Syst. Evol. Microbiol.">
        <title>The Global Catalogue of Microorganisms (GCM) 10K type strain sequencing project: providing services to taxonomists for standard genome sequencing and annotation.</title>
        <authorList>
            <consortium name="The Broad Institute Genomics Platform"/>
            <consortium name="The Broad Institute Genome Sequencing Center for Infectious Disease"/>
            <person name="Wu L."/>
            <person name="Ma J."/>
        </authorList>
    </citation>
    <scope>NUCLEOTIDE SEQUENCE [LARGE SCALE GENOMIC DNA]</scope>
    <source>
        <strain evidence="3">KCTC 52168</strain>
    </source>
</reference>
<keyword evidence="1" id="KW-1133">Transmembrane helix</keyword>
<name>A0ABV7H1X8_9BURK</name>
<sequence length="181" mass="20369">MTAHRENLRYESVEPAILKVTTLTTGTVAFLVHFERKNRGYIKRFSNLQYGTERKALAAARKWRDDQRAALPSYTRKEQAVKPLANNTSGVRGVCRIEDRRVSASGEPLILAYWSAYVRDETGRPRAKRFAIHRYGEQRAFDLAVAARKAYVATLSKADRSQGTLQASGRGRIGSRPAART</sequence>
<evidence type="ECO:0000256" key="1">
    <source>
        <dbReference type="SAM" id="Phobius"/>
    </source>
</evidence>
<dbReference type="Proteomes" id="UP001595556">
    <property type="component" value="Unassembled WGS sequence"/>
</dbReference>
<comment type="caution">
    <text evidence="2">The sequence shown here is derived from an EMBL/GenBank/DDBJ whole genome shotgun (WGS) entry which is preliminary data.</text>
</comment>
<dbReference type="EMBL" id="JBHRTI010000003">
    <property type="protein sequence ID" value="MFC3146439.1"/>
    <property type="molecule type" value="Genomic_DNA"/>
</dbReference>
<dbReference type="RefSeq" id="WP_377300708.1">
    <property type="nucleotide sequence ID" value="NZ_CP180191.1"/>
</dbReference>
<feature type="transmembrane region" description="Helical" evidence="1">
    <location>
        <begin position="16"/>
        <end position="34"/>
    </location>
</feature>
<accession>A0ABV7H1X8</accession>
<organism evidence="2 3">
    <name type="scientific">Piscinibacterium candidicorallinum</name>
    <dbReference type="NCBI Taxonomy" id="1793872"/>
    <lineage>
        <taxon>Bacteria</taxon>
        <taxon>Pseudomonadati</taxon>
        <taxon>Pseudomonadota</taxon>
        <taxon>Betaproteobacteria</taxon>
        <taxon>Burkholderiales</taxon>
        <taxon>Piscinibacterium</taxon>
    </lineage>
</organism>
<protein>
    <recommendedName>
        <fullName evidence="4">AP2 domain-containing protein</fullName>
    </recommendedName>
</protein>
<keyword evidence="1" id="KW-0812">Transmembrane</keyword>
<evidence type="ECO:0008006" key="4">
    <source>
        <dbReference type="Google" id="ProtNLM"/>
    </source>
</evidence>
<proteinExistence type="predicted"/>
<evidence type="ECO:0000313" key="3">
    <source>
        <dbReference type="Proteomes" id="UP001595556"/>
    </source>
</evidence>
<gene>
    <name evidence="2" type="ORF">ACFOEN_02145</name>
</gene>
<dbReference type="Gene3D" id="1.20.5.2050">
    <property type="match status" value="1"/>
</dbReference>
<evidence type="ECO:0000313" key="2">
    <source>
        <dbReference type="EMBL" id="MFC3146439.1"/>
    </source>
</evidence>